<evidence type="ECO:0000313" key="1">
    <source>
        <dbReference type="EMBL" id="OQS02424.1"/>
    </source>
</evidence>
<dbReference type="Proteomes" id="UP000243217">
    <property type="component" value="Unassembled WGS sequence"/>
</dbReference>
<keyword evidence="2" id="KW-1185">Reference proteome</keyword>
<evidence type="ECO:0000313" key="2">
    <source>
        <dbReference type="Proteomes" id="UP000243217"/>
    </source>
</evidence>
<dbReference type="EMBL" id="JNBS01001130">
    <property type="protein sequence ID" value="OQS02424.1"/>
    <property type="molecule type" value="Genomic_DNA"/>
</dbReference>
<proteinExistence type="predicted"/>
<dbReference type="OrthoDB" id="74264at2759"/>
<gene>
    <name evidence="1" type="ORF">THRCLA_21420</name>
</gene>
<sequence length="140" mass="16074">MRDFLGFGQGIQILVEEIVNGKRVHAKGQFQFVLQCGMKRNCVVEAKYYDMNRGVAQILVGCEVLADVEDLDTAYGIVTTYTDWMYFKRENDKILRCRATLDLDKDDVPTLQSLQTIAEIIHTMLWTPWDAEQLTSEAFT</sequence>
<protein>
    <submittedName>
        <fullName evidence="1">Crinkler (CRN) family protein</fullName>
    </submittedName>
</protein>
<dbReference type="AlphaFoldDB" id="A0A1V9ZWP6"/>
<name>A0A1V9ZWP6_9STRA</name>
<reference evidence="1 2" key="1">
    <citation type="journal article" date="2014" name="Genome Biol. Evol.">
        <title>The secreted proteins of Achlya hypogyna and Thraustotheca clavata identify the ancestral oomycete secretome and reveal gene acquisitions by horizontal gene transfer.</title>
        <authorList>
            <person name="Misner I."/>
            <person name="Blouin N."/>
            <person name="Leonard G."/>
            <person name="Richards T.A."/>
            <person name="Lane C.E."/>
        </authorList>
    </citation>
    <scope>NUCLEOTIDE SEQUENCE [LARGE SCALE GENOMIC DNA]</scope>
    <source>
        <strain evidence="1 2">ATCC 34112</strain>
    </source>
</reference>
<accession>A0A1V9ZWP6</accession>
<comment type="caution">
    <text evidence="1">The sequence shown here is derived from an EMBL/GenBank/DDBJ whole genome shotgun (WGS) entry which is preliminary data.</text>
</comment>
<organism evidence="1 2">
    <name type="scientific">Thraustotheca clavata</name>
    <dbReference type="NCBI Taxonomy" id="74557"/>
    <lineage>
        <taxon>Eukaryota</taxon>
        <taxon>Sar</taxon>
        <taxon>Stramenopiles</taxon>
        <taxon>Oomycota</taxon>
        <taxon>Saprolegniomycetes</taxon>
        <taxon>Saprolegniales</taxon>
        <taxon>Achlyaceae</taxon>
        <taxon>Thraustotheca</taxon>
    </lineage>
</organism>